<evidence type="ECO:0000256" key="3">
    <source>
        <dbReference type="ARBA" id="ARBA00022677"/>
    </source>
</evidence>
<dbReference type="GO" id="GO:0005811">
    <property type="term" value="C:lipid droplet"/>
    <property type="evidence" value="ECO:0007669"/>
    <property type="project" value="UniProtKB-SubCell"/>
</dbReference>
<keyword evidence="4" id="KW-0378">Hydrolase</keyword>
<dbReference type="KEGG" id="psoj:PHYSODRAFT_348198"/>
<dbReference type="PANTHER" id="PTHR13390">
    <property type="entry name" value="LIPASE"/>
    <property type="match status" value="1"/>
</dbReference>
<dbReference type="SUPFAM" id="SSF53474">
    <property type="entry name" value="alpha/beta-Hydrolases"/>
    <property type="match status" value="2"/>
</dbReference>
<evidence type="ECO:0000256" key="4">
    <source>
        <dbReference type="ARBA" id="ARBA00022801"/>
    </source>
</evidence>
<comment type="subcellular location">
    <subcellularLocation>
        <location evidence="1">Lipid droplet</location>
    </subcellularLocation>
</comment>
<dbReference type="InParanoid" id="G5A9R9"/>
<dbReference type="PANTHER" id="PTHR13390:SF0">
    <property type="entry name" value="LIPID DROPLET-ASSOCIATED HYDROLASE"/>
    <property type="match status" value="1"/>
</dbReference>
<dbReference type="GeneID" id="20648954"/>
<proteinExistence type="inferred from homology"/>
<gene>
    <name evidence="5" type="ORF">PHYSODRAFT_348198</name>
</gene>
<organism evidence="5 6">
    <name type="scientific">Phytophthora sojae (strain P6497)</name>
    <name type="common">Soybean stem and root rot agent</name>
    <name type="synonym">Phytophthora megasperma f. sp. glycines</name>
    <dbReference type="NCBI Taxonomy" id="1094619"/>
    <lineage>
        <taxon>Eukaryota</taxon>
        <taxon>Sar</taxon>
        <taxon>Stramenopiles</taxon>
        <taxon>Oomycota</taxon>
        <taxon>Peronosporomycetes</taxon>
        <taxon>Peronosporales</taxon>
        <taxon>Peronosporaceae</taxon>
        <taxon>Phytophthora</taxon>
    </lineage>
</organism>
<reference evidence="5 6" key="1">
    <citation type="journal article" date="2006" name="Science">
        <title>Phytophthora genome sequences uncover evolutionary origins and mechanisms of pathogenesis.</title>
        <authorList>
            <person name="Tyler B.M."/>
            <person name="Tripathy S."/>
            <person name="Zhang X."/>
            <person name="Dehal P."/>
            <person name="Jiang R.H."/>
            <person name="Aerts A."/>
            <person name="Arredondo F.D."/>
            <person name="Baxter L."/>
            <person name="Bensasson D."/>
            <person name="Beynon J.L."/>
            <person name="Chapman J."/>
            <person name="Damasceno C.M."/>
            <person name="Dorrance A.E."/>
            <person name="Dou D."/>
            <person name="Dickerman A.W."/>
            <person name="Dubchak I.L."/>
            <person name="Garbelotto M."/>
            <person name="Gijzen M."/>
            <person name="Gordon S.G."/>
            <person name="Govers F."/>
            <person name="Grunwald N.J."/>
            <person name="Huang W."/>
            <person name="Ivors K.L."/>
            <person name="Jones R.W."/>
            <person name="Kamoun S."/>
            <person name="Krampis K."/>
            <person name="Lamour K.H."/>
            <person name="Lee M.K."/>
            <person name="McDonald W.H."/>
            <person name="Medina M."/>
            <person name="Meijer H.J."/>
            <person name="Nordberg E.K."/>
            <person name="Maclean D.J."/>
            <person name="Ospina-Giraldo M.D."/>
            <person name="Morris P.F."/>
            <person name="Phuntumart V."/>
            <person name="Putnam N.H."/>
            <person name="Rash S."/>
            <person name="Rose J.K."/>
            <person name="Sakihama Y."/>
            <person name="Salamov A.A."/>
            <person name="Savidor A."/>
            <person name="Scheuring C.F."/>
            <person name="Smith B.M."/>
            <person name="Sobral B.W."/>
            <person name="Terry A."/>
            <person name="Torto-Alalibo T.A."/>
            <person name="Win J."/>
            <person name="Xu Z."/>
            <person name="Zhang H."/>
            <person name="Grigoriev I.V."/>
            <person name="Rokhsar D.S."/>
            <person name="Boore J.L."/>
        </authorList>
    </citation>
    <scope>NUCLEOTIDE SEQUENCE [LARGE SCALE GENOMIC DNA]</scope>
    <source>
        <strain evidence="5 6">P6497</strain>
    </source>
</reference>
<dbReference type="EMBL" id="JH159162">
    <property type="protein sequence ID" value="EGZ07349.1"/>
    <property type="molecule type" value="Genomic_DNA"/>
</dbReference>
<evidence type="ECO:0000313" key="5">
    <source>
        <dbReference type="EMBL" id="EGZ07349.1"/>
    </source>
</evidence>
<protein>
    <submittedName>
        <fullName evidence="5">Uncharacterized protein</fullName>
    </submittedName>
</protein>
<dbReference type="Proteomes" id="UP000002640">
    <property type="component" value="Unassembled WGS sequence"/>
</dbReference>
<dbReference type="RefSeq" id="XP_009536915.1">
    <property type="nucleotide sequence ID" value="XM_009538620.1"/>
</dbReference>
<dbReference type="InterPro" id="IPR019363">
    <property type="entry name" value="LDAH"/>
</dbReference>
<dbReference type="Gene3D" id="3.40.50.1820">
    <property type="entry name" value="alpha/beta hydrolase"/>
    <property type="match status" value="2"/>
</dbReference>
<accession>G5A9R9</accession>
<evidence type="ECO:0000313" key="6">
    <source>
        <dbReference type="Proteomes" id="UP000002640"/>
    </source>
</evidence>
<dbReference type="InterPro" id="IPR029058">
    <property type="entry name" value="AB_hydrolase_fold"/>
</dbReference>
<evidence type="ECO:0000256" key="2">
    <source>
        <dbReference type="ARBA" id="ARBA00008300"/>
    </source>
</evidence>
<name>G5A9R9_PHYSP</name>
<dbReference type="GO" id="GO:0019915">
    <property type="term" value="P:lipid storage"/>
    <property type="evidence" value="ECO:0007669"/>
    <property type="project" value="InterPro"/>
</dbReference>
<keyword evidence="6" id="KW-1185">Reference proteome</keyword>
<dbReference type="GO" id="GO:0016298">
    <property type="term" value="F:lipase activity"/>
    <property type="evidence" value="ECO:0007669"/>
    <property type="project" value="InterPro"/>
</dbReference>
<dbReference type="PRINTS" id="PR00111">
    <property type="entry name" value="ABHYDROLASE"/>
</dbReference>
<comment type="similarity">
    <text evidence="2">Belongs to the AB hydrolase superfamily. LDAH family.</text>
</comment>
<sequence>MASPSLPPHVASFLESLKLQAQRHRVLAPILALALARFVYHRRRGHLHQLRLHRALSRQLTTEFDPRKHDEAASPSPIAAPAEEWHVVDEDGSQAQSLVYYPMEKTQEEEGDNVLVLVIPGNPGVPFYYLPLMQEIVRKHGRRHEVRCLSHASHFMPWKNDGRAYSLKEQLEHKAFYLSQRLRDDPTLRLVVIGHSIGSYFALDVARRFPQHIAKLVLMQPTIMHMALSPKGKQMMPLFNHYERGVTLVGAVEYLVPTGLRRWIVRRVVGSKTSETLQLASLSLVNSTVMRNVLGMAADEMKDVTELDGELIKKFEDKTLFVYSTVDEWVPAEFMQEYQVRFPNSQHRVVPQAHAFMMETNGTRDMAAHISQWVGDVLDAKQLTAGSDSDEEDGDEEETIFQTARIPHQRVESRNGYDTKALSLAYYPEQEEKDQTTEVLVLVNSGNPGNPYFYLPMMQQFVKQHGRHHEVRCLSHADHVMPWKNHNRDFSLLDQLDQKDFYVKQRLQETPNLRLVVIGHSICSYMLLDIERRFPKHLDKLVLLQPMIMHRSLSPKGRQLTPLFNNYEMVVMFVGFLEQDAVELDSELVSKHANKMLFVYATMDEWVPSEFMQEYQLRFPALSTRWKSQGHGNVVDSAFLWNCQIMKDEMALSIPSRKK</sequence>
<evidence type="ECO:0000256" key="1">
    <source>
        <dbReference type="ARBA" id="ARBA00004502"/>
    </source>
</evidence>
<dbReference type="Pfam" id="PF10230">
    <property type="entry name" value="LIDHydrolase"/>
    <property type="match status" value="2"/>
</dbReference>
<keyword evidence="3" id="KW-0551">Lipid droplet</keyword>
<dbReference type="AlphaFoldDB" id="G5A9R9"/>
<dbReference type="InterPro" id="IPR000073">
    <property type="entry name" value="AB_hydrolase_1"/>
</dbReference>